<evidence type="ECO:0000313" key="4">
    <source>
        <dbReference type="Proteomes" id="UP000509443"/>
    </source>
</evidence>
<gene>
    <name evidence="3" type="ORF">HWV54_05130</name>
</gene>
<dbReference type="Proteomes" id="UP000509443">
    <property type="component" value="Chromosome"/>
</dbReference>
<proteinExistence type="predicted"/>
<evidence type="ECO:0000313" key="3">
    <source>
        <dbReference type="EMBL" id="QLC52254.1"/>
    </source>
</evidence>
<feature type="signal peptide" evidence="2">
    <location>
        <begin position="1"/>
        <end position="21"/>
    </location>
</feature>
<name>A0ABX6QH78_9HYPH</name>
<dbReference type="EMBL" id="CP058235">
    <property type="protein sequence ID" value="QLC52254.1"/>
    <property type="molecule type" value="Genomic_DNA"/>
</dbReference>
<accession>A0ABX6QH78</accession>
<feature type="chain" id="PRO_5045698007" evidence="2">
    <location>
        <begin position="22"/>
        <end position="100"/>
    </location>
</feature>
<sequence>MNMKYIITAFAIFASISIAEGASFVVAQKLEQRIFSSASSNEQGNSTVSEIFQGEFSYIDNGQRRAVVKLVPVSHRGKKRDLGSRKNFKRPKFSRGPLSF</sequence>
<organism evidence="3 4">
    <name type="scientific">Bartonella alsatica</name>
    <dbReference type="NCBI Taxonomy" id="52764"/>
    <lineage>
        <taxon>Bacteria</taxon>
        <taxon>Pseudomonadati</taxon>
        <taxon>Pseudomonadota</taxon>
        <taxon>Alphaproteobacteria</taxon>
        <taxon>Hyphomicrobiales</taxon>
        <taxon>Bartonellaceae</taxon>
        <taxon>Bartonella</taxon>
    </lineage>
</organism>
<protein>
    <submittedName>
        <fullName evidence="3">Uncharacterized protein</fullName>
    </submittedName>
</protein>
<dbReference type="RefSeq" id="WP_005866073.1">
    <property type="nucleotide sequence ID" value="NZ_CACVBB010000002.1"/>
</dbReference>
<reference evidence="3 4" key="1">
    <citation type="submission" date="2020-06" db="EMBL/GenBank/DDBJ databases">
        <title>Complete closed genome sequence of Bartonella alsatica CIP 105477.</title>
        <authorList>
            <person name="Thibau A."/>
            <person name="Schultze T.G."/>
            <person name="Kempf V.A.J."/>
        </authorList>
    </citation>
    <scope>NUCLEOTIDE SEQUENCE [LARGE SCALE GENOMIC DNA]</scope>
    <source>
        <strain evidence="3 4">CIP 105477</strain>
    </source>
</reference>
<keyword evidence="2" id="KW-0732">Signal</keyword>
<evidence type="ECO:0000256" key="2">
    <source>
        <dbReference type="SAM" id="SignalP"/>
    </source>
</evidence>
<evidence type="ECO:0000256" key="1">
    <source>
        <dbReference type="SAM" id="MobiDB-lite"/>
    </source>
</evidence>
<keyword evidence="4" id="KW-1185">Reference proteome</keyword>
<feature type="region of interest" description="Disordered" evidence="1">
    <location>
        <begin position="77"/>
        <end position="100"/>
    </location>
</feature>